<protein>
    <submittedName>
        <fullName evidence="1">Uncharacterized protein</fullName>
    </submittedName>
</protein>
<sequence length="272" mass="31631">MDKPMIPIMMCGLSRTFPFGWGKRSDELLSSYATFFDRLSEKYTLFFYISTDDLHLKDTFTFLSKYGEIRNIHLSNTGYKYIKIKDTAPLQKYIDIYRSATPSDIEWKAQGERAIHQFHRNLDVCNLCISDYDVYSNAKVLVRMRLDTVFGDELTSKIIKYIDEACISKQESSFFSSDLIYCGTKDLLSYVLKGLENGLGILDWEKPYDSKAYSAMFCHISPLKMPHGSNDYKRWIMSPEGQIIALLHKYLMKIGEENYNATRCDNYPVIIR</sequence>
<dbReference type="EMBL" id="MN740505">
    <property type="protein sequence ID" value="QHU30286.1"/>
    <property type="molecule type" value="Genomic_DNA"/>
</dbReference>
<proteinExistence type="predicted"/>
<organism evidence="1">
    <name type="scientific">viral metagenome</name>
    <dbReference type="NCBI Taxonomy" id="1070528"/>
    <lineage>
        <taxon>unclassified sequences</taxon>
        <taxon>metagenomes</taxon>
        <taxon>organismal metagenomes</taxon>
    </lineage>
</organism>
<reference evidence="1" key="1">
    <citation type="journal article" date="2020" name="Nature">
        <title>Giant virus diversity and host interactions through global metagenomics.</title>
        <authorList>
            <person name="Schulz F."/>
            <person name="Roux S."/>
            <person name="Paez-Espino D."/>
            <person name="Jungbluth S."/>
            <person name="Walsh D.A."/>
            <person name="Denef V.J."/>
            <person name="McMahon K.D."/>
            <person name="Konstantinidis K.T."/>
            <person name="Eloe-Fadrosh E.A."/>
            <person name="Kyrpides N.C."/>
            <person name="Woyke T."/>
        </authorList>
    </citation>
    <scope>NUCLEOTIDE SEQUENCE</scope>
    <source>
        <strain evidence="1">GVMAG-M-3300027833-11</strain>
    </source>
</reference>
<dbReference type="AlphaFoldDB" id="A0A6C0LH12"/>
<evidence type="ECO:0000313" key="1">
    <source>
        <dbReference type="EMBL" id="QHU30286.1"/>
    </source>
</evidence>
<name>A0A6C0LH12_9ZZZZ</name>
<accession>A0A6C0LH12</accession>